<reference evidence="1" key="1">
    <citation type="submission" date="2020-10" db="EMBL/GenBank/DDBJ databases">
        <title>Phylogeny of dyella-like bacteria.</title>
        <authorList>
            <person name="Fu J."/>
        </authorList>
    </citation>
    <scope>NUCLEOTIDE SEQUENCE</scope>
    <source>
        <strain evidence="1">DHON07</strain>
    </source>
</reference>
<dbReference type="Proteomes" id="UP001430193">
    <property type="component" value="Unassembled WGS sequence"/>
</dbReference>
<name>A0ABS2KCB1_9GAMM</name>
<sequence length="310" mass="34459">MNGWEVPKHSWHKGFSRSRAWFVAAAFCFAPLYAYGQAVEPTAERVVIDSEWGGLDPDAPFRTHIVIEKEGAHYRLTGGHSKSRHWNPLPEQAFSSQDIAPERVAELVGAMKAPVQPLIDLRTLEPTVNEAQQEIDDILKDTKQPSASTGSWAKVLAWRDSLRSPGALAQLLTTGFDQTHTDDFPSIDIQVTLSDGTKLSAQSRSQHYLMLPWENARGDRTYSPNIPRALDALLPKDATNKERLEGVLDDFDLKQLLERGLDNQVGQFDTESAAPDSGRLLDANAKAVGIALVSWKSRRWDARLQLPDSP</sequence>
<comment type="caution">
    <text evidence="1">The sequence shown here is derived from an EMBL/GenBank/DDBJ whole genome shotgun (WGS) entry which is preliminary data.</text>
</comment>
<organism evidence="1 2">
    <name type="scientific">Dyella mobilis</name>
    <dbReference type="NCBI Taxonomy" id="1849582"/>
    <lineage>
        <taxon>Bacteria</taxon>
        <taxon>Pseudomonadati</taxon>
        <taxon>Pseudomonadota</taxon>
        <taxon>Gammaproteobacteria</taxon>
        <taxon>Lysobacterales</taxon>
        <taxon>Rhodanobacteraceae</taxon>
        <taxon>Dyella</taxon>
    </lineage>
</organism>
<gene>
    <name evidence="1" type="ORF">ISS99_04740</name>
</gene>
<accession>A0ABS2KCB1</accession>
<keyword evidence="2" id="KW-1185">Reference proteome</keyword>
<dbReference type="EMBL" id="JADIKF010000035">
    <property type="protein sequence ID" value="MBM7128823.1"/>
    <property type="molecule type" value="Genomic_DNA"/>
</dbReference>
<evidence type="ECO:0008006" key="3">
    <source>
        <dbReference type="Google" id="ProtNLM"/>
    </source>
</evidence>
<dbReference type="RefSeq" id="WP_204630436.1">
    <property type="nucleotide sequence ID" value="NZ_BSOC01000006.1"/>
</dbReference>
<evidence type="ECO:0000313" key="2">
    <source>
        <dbReference type="Proteomes" id="UP001430193"/>
    </source>
</evidence>
<proteinExistence type="predicted"/>
<protein>
    <recommendedName>
        <fullName evidence="3">DUF2330 domain-containing protein</fullName>
    </recommendedName>
</protein>
<evidence type="ECO:0000313" key="1">
    <source>
        <dbReference type="EMBL" id="MBM7128823.1"/>
    </source>
</evidence>